<keyword evidence="11" id="KW-1185">Reference proteome</keyword>
<evidence type="ECO:0000313" key="11">
    <source>
        <dbReference type="Proteomes" id="UP000464318"/>
    </source>
</evidence>
<dbReference type="InterPro" id="IPR050220">
    <property type="entry name" value="Type_II_DNA_Topoisomerases"/>
</dbReference>
<comment type="catalytic activity">
    <reaction evidence="1 6">
        <text>ATP-dependent breakage, passage and rejoining of double-stranded DNA.</text>
        <dbReference type="EC" id="5.6.2.2"/>
    </reaction>
</comment>
<dbReference type="KEGG" id="bcad:DBX24_09150"/>
<keyword evidence="7" id="KW-0175">Coiled coil</keyword>
<dbReference type="Gene3D" id="3.30.1360.40">
    <property type="match status" value="1"/>
</dbReference>
<evidence type="ECO:0000256" key="3">
    <source>
        <dbReference type="ARBA" id="ARBA00023029"/>
    </source>
</evidence>
<keyword evidence="3 6" id="KW-0799">Topoisomerase</keyword>
<feature type="domain" description="Topo IIA-type catalytic" evidence="9">
    <location>
        <begin position="35"/>
        <end position="447"/>
    </location>
</feature>
<accession>A0A6P1QVK6</accession>
<dbReference type="GO" id="GO:0003677">
    <property type="term" value="F:DNA binding"/>
    <property type="evidence" value="ECO:0007669"/>
    <property type="project" value="UniProtKB-UniRule"/>
</dbReference>
<dbReference type="GO" id="GO:0005524">
    <property type="term" value="F:ATP binding"/>
    <property type="evidence" value="ECO:0007669"/>
    <property type="project" value="InterPro"/>
</dbReference>
<dbReference type="Proteomes" id="UP000464318">
    <property type="component" value="Chromosome"/>
</dbReference>
<dbReference type="SMART" id="SM00434">
    <property type="entry name" value="TOP4c"/>
    <property type="match status" value="1"/>
</dbReference>
<keyword evidence="5 6" id="KW-0413">Isomerase</keyword>
<evidence type="ECO:0000256" key="7">
    <source>
        <dbReference type="SAM" id="Coils"/>
    </source>
</evidence>
<name>A0A6P1QVK6_9FLAO</name>
<dbReference type="NCBIfam" id="NF009397">
    <property type="entry name" value="PRK12758.1"/>
    <property type="match status" value="1"/>
</dbReference>
<evidence type="ECO:0000256" key="1">
    <source>
        <dbReference type="ARBA" id="ARBA00000185"/>
    </source>
</evidence>
<dbReference type="InterPro" id="IPR013757">
    <property type="entry name" value="Topo_IIA_A_a_sf"/>
</dbReference>
<dbReference type="InterPro" id="IPR013760">
    <property type="entry name" value="Topo_IIA-like_dom_sf"/>
</dbReference>
<dbReference type="GO" id="GO:0006265">
    <property type="term" value="P:DNA topological change"/>
    <property type="evidence" value="ECO:0007669"/>
    <property type="project" value="UniProtKB-UniRule"/>
</dbReference>
<dbReference type="InterPro" id="IPR002205">
    <property type="entry name" value="Topo_IIA_dom_A"/>
</dbReference>
<dbReference type="EMBL" id="CP029149">
    <property type="protein sequence ID" value="QHN66036.1"/>
    <property type="molecule type" value="Genomic_DNA"/>
</dbReference>
<dbReference type="PROSITE" id="PS52040">
    <property type="entry name" value="TOPO_IIA"/>
    <property type="match status" value="1"/>
</dbReference>
<comment type="similarity">
    <text evidence="2">Belongs to the type II topoisomerase GyrA/ParC subunit family.</text>
</comment>
<feature type="coiled-coil region" evidence="7">
    <location>
        <begin position="418"/>
        <end position="445"/>
    </location>
</feature>
<dbReference type="GO" id="GO:0005737">
    <property type="term" value="C:cytoplasm"/>
    <property type="evidence" value="ECO:0007669"/>
    <property type="project" value="TreeGrafter"/>
</dbReference>
<dbReference type="RefSeq" id="WP_160224649.1">
    <property type="nucleotide sequence ID" value="NZ_CP029149.1"/>
</dbReference>
<organism evidence="10 11">
    <name type="scientific">Bergeyella cardium</name>
    <dbReference type="NCBI Taxonomy" id="1585976"/>
    <lineage>
        <taxon>Bacteria</taxon>
        <taxon>Pseudomonadati</taxon>
        <taxon>Bacteroidota</taxon>
        <taxon>Flavobacteriia</taxon>
        <taxon>Flavobacteriales</taxon>
        <taxon>Weeksellaceae</taxon>
        <taxon>Bergeyella</taxon>
    </lineage>
</organism>
<dbReference type="Gene3D" id="1.10.268.10">
    <property type="entry name" value="Topoisomerase, domain 3"/>
    <property type="match status" value="1"/>
</dbReference>
<dbReference type="PANTHER" id="PTHR43493:SF5">
    <property type="entry name" value="DNA GYRASE SUBUNIT A, CHLOROPLASTIC_MITOCHONDRIAL"/>
    <property type="match status" value="1"/>
</dbReference>
<dbReference type="GO" id="GO:0009330">
    <property type="term" value="C:DNA topoisomerase type II (double strand cut, ATP-hydrolyzing) complex"/>
    <property type="evidence" value="ECO:0007669"/>
    <property type="project" value="TreeGrafter"/>
</dbReference>
<evidence type="ECO:0000313" key="10">
    <source>
        <dbReference type="EMBL" id="QHN66036.1"/>
    </source>
</evidence>
<evidence type="ECO:0000256" key="5">
    <source>
        <dbReference type="ARBA" id="ARBA00023235"/>
    </source>
</evidence>
<evidence type="ECO:0000259" key="9">
    <source>
        <dbReference type="PROSITE" id="PS52040"/>
    </source>
</evidence>
<dbReference type="GO" id="GO:0003918">
    <property type="term" value="F:DNA topoisomerase type II (double strand cut, ATP-hydrolyzing) activity"/>
    <property type="evidence" value="ECO:0007669"/>
    <property type="project" value="UniProtKB-EC"/>
</dbReference>
<dbReference type="Gene3D" id="3.90.199.10">
    <property type="entry name" value="Topoisomerase II, domain 5"/>
    <property type="match status" value="1"/>
</dbReference>
<dbReference type="NCBIfam" id="NF007209">
    <property type="entry name" value="PRK09631.1"/>
    <property type="match status" value="1"/>
</dbReference>
<dbReference type="AlphaFoldDB" id="A0A6P1QVK6"/>
<proteinExistence type="inferred from homology"/>
<keyword evidence="4 6" id="KW-0238">DNA-binding</keyword>
<feature type="compositionally biased region" description="Acidic residues" evidence="8">
    <location>
        <begin position="824"/>
        <end position="835"/>
    </location>
</feature>
<sequence>MQENEHKEETLKKISGLYQDWFLDYASYVILDRAIPSVYDGFKPVQRRIMHSMRELEDGRYNKVANIVGNTMKYHPHGDASITDAMVQIGQKELLIDTQGNWGNIYTGDSAAAARYIEARLTPFALEVVFNPKTTEWVKSYDGRNNEPVDLPVKFPLLLAQGVEGIGVGLSTKILPHNFNELINASVAYLKGKSFELFPDFQTAGLLDVSEYNDGKRGGKVRVRAKITQQDKHTLIISELPFSKTTGDLIDSIIKANEKGKIKIKKIEDNTSDKVEIIIHLHNDVSPDKMIDALYAFTDCQVTLSPNACVIIGDKPVFTSVSEILKLNTDHTVSLLKKELEIELGELQESWHFASLERIFIENRIYHDIEEVKSWEEVLTTIDNGLKPHTGHLLRKVTTEDIIKLTEIRIKRISRFDLDKFRENIAALEDKIEKAKYNLEHLVQYAIDYYLSIQKKFGKERERRTELRIFDTIDATKVAVANIKFYANYSEGFVGTALRKDDYLFDCSDIDDIIVFRKDGTMQVVKVDQKTFVGKDILFVGIWKKNDSRTVYNMIYREGKLGPYYMKRFSVTSITRNTEYPLASDKKGSEVLYFSANPNGEAEIVSVILKPNARIRKQRLEIDFSELAIKGRNSRGNLVTKYAIKKIDLKEEGISTLAPRKIWFDDTVRRLNADGRGTLLGTFKGQDKILSITSKGEAKLLSFDLSNRFDDEYLILEKWKPQQPISCIYYDGEKKIYFIKRFLLENTPNLQTFMPSEHPKSFIEFVGTSDGCTAEIIFAKDKSGKEKDPETVNIDDFIAIKGIKAIGNQFVKDKIKSININIPEPDEEDLLTEDETSPHSSDEIPEEGIIGELFDEPTP</sequence>
<protein>
    <submittedName>
        <fullName evidence="10">DNA gyrase/topoisomerase IV subunit A</fullName>
    </submittedName>
</protein>
<dbReference type="PANTHER" id="PTHR43493">
    <property type="entry name" value="DNA GYRASE/TOPOISOMERASE SUBUNIT A"/>
    <property type="match status" value="1"/>
</dbReference>
<reference evidence="10 11" key="1">
    <citation type="submission" date="2018-04" db="EMBL/GenBank/DDBJ databases">
        <title>Characteristic and Complete Genome Sequencing of A Novel Member of Infective Endocarditis Causative Bacteria: Bergeyella cardium QL-PH.</title>
        <authorList>
            <person name="Pan H."/>
            <person name="Sun E."/>
            <person name="Zhang Y."/>
        </authorList>
    </citation>
    <scope>NUCLEOTIDE SEQUENCE [LARGE SCALE GENOMIC DNA]</scope>
    <source>
        <strain evidence="10 11">HPQL</strain>
    </source>
</reference>
<evidence type="ECO:0000256" key="6">
    <source>
        <dbReference type="PROSITE-ProRule" id="PRU01384"/>
    </source>
</evidence>
<dbReference type="Pfam" id="PF00521">
    <property type="entry name" value="DNA_topoisoIV"/>
    <property type="match status" value="1"/>
</dbReference>
<dbReference type="InterPro" id="IPR013758">
    <property type="entry name" value="Topo_IIA_A/C_ab"/>
</dbReference>
<evidence type="ECO:0000256" key="4">
    <source>
        <dbReference type="ARBA" id="ARBA00023125"/>
    </source>
</evidence>
<dbReference type="SUPFAM" id="SSF56719">
    <property type="entry name" value="Type II DNA topoisomerase"/>
    <property type="match status" value="1"/>
</dbReference>
<gene>
    <name evidence="10" type="ORF">DBX24_09150</name>
</gene>
<feature type="active site" description="O-(5'-phospho-DNA)-tyrosine intermediate" evidence="6">
    <location>
        <position position="116"/>
    </location>
</feature>
<dbReference type="OrthoDB" id="9806486at2"/>
<feature type="region of interest" description="Disordered" evidence="8">
    <location>
        <begin position="822"/>
        <end position="859"/>
    </location>
</feature>
<evidence type="ECO:0000256" key="8">
    <source>
        <dbReference type="SAM" id="MobiDB-lite"/>
    </source>
</evidence>
<evidence type="ECO:0000256" key="2">
    <source>
        <dbReference type="ARBA" id="ARBA00008263"/>
    </source>
</evidence>